<dbReference type="EMBL" id="BPLQ01014201">
    <property type="protein sequence ID" value="GIY78105.1"/>
    <property type="molecule type" value="Genomic_DNA"/>
</dbReference>
<protein>
    <submittedName>
        <fullName evidence="1">Uncharacterized protein</fullName>
    </submittedName>
</protein>
<evidence type="ECO:0000313" key="2">
    <source>
        <dbReference type="Proteomes" id="UP001054837"/>
    </source>
</evidence>
<gene>
    <name evidence="1" type="ORF">CDAR_218161</name>
</gene>
<dbReference type="AlphaFoldDB" id="A0AAV4W9Z4"/>
<keyword evidence="2" id="KW-1185">Reference proteome</keyword>
<proteinExistence type="predicted"/>
<reference evidence="1 2" key="1">
    <citation type="submission" date="2021-06" db="EMBL/GenBank/DDBJ databases">
        <title>Caerostris darwini draft genome.</title>
        <authorList>
            <person name="Kono N."/>
            <person name="Arakawa K."/>
        </authorList>
    </citation>
    <scope>NUCLEOTIDE SEQUENCE [LARGE SCALE GENOMIC DNA]</scope>
</reference>
<comment type="caution">
    <text evidence="1">The sequence shown here is derived from an EMBL/GenBank/DDBJ whole genome shotgun (WGS) entry which is preliminary data.</text>
</comment>
<sequence>MNSIWGWGEGGRYSFHFLSRWKRDRISKMAFWLECPFLCLVGGDPLDKHCRFLFVSCWFHGMVCWKGSDAKDLFHFEFICEYPGNCEHISEAFRYLLNAPMHA</sequence>
<accession>A0AAV4W9Z4</accession>
<name>A0AAV4W9Z4_9ARAC</name>
<evidence type="ECO:0000313" key="1">
    <source>
        <dbReference type="EMBL" id="GIY78105.1"/>
    </source>
</evidence>
<organism evidence="1 2">
    <name type="scientific">Caerostris darwini</name>
    <dbReference type="NCBI Taxonomy" id="1538125"/>
    <lineage>
        <taxon>Eukaryota</taxon>
        <taxon>Metazoa</taxon>
        <taxon>Ecdysozoa</taxon>
        <taxon>Arthropoda</taxon>
        <taxon>Chelicerata</taxon>
        <taxon>Arachnida</taxon>
        <taxon>Araneae</taxon>
        <taxon>Araneomorphae</taxon>
        <taxon>Entelegynae</taxon>
        <taxon>Araneoidea</taxon>
        <taxon>Araneidae</taxon>
        <taxon>Caerostris</taxon>
    </lineage>
</organism>
<dbReference type="Proteomes" id="UP001054837">
    <property type="component" value="Unassembled WGS sequence"/>
</dbReference>